<evidence type="ECO:0000313" key="1">
    <source>
        <dbReference type="EMBL" id="JAD62220.1"/>
    </source>
</evidence>
<organism evidence="1">
    <name type="scientific">Arundo donax</name>
    <name type="common">Giant reed</name>
    <name type="synonym">Donax arundinaceus</name>
    <dbReference type="NCBI Taxonomy" id="35708"/>
    <lineage>
        <taxon>Eukaryota</taxon>
        <taxon>Viridiplantae</taxon>
        <taxon>Streptophyta</taxon>
        <taxon>Embryophyta</taxon>
        <taxon>Tracheophyta</taxon>
        <taxon>Spermatophyta</taxon>
        <taxon>Magnoliopsida</taxon>
        <taxon>Liliopsida</taxon>
        <taxon>Poales</taxon>
        <taxon>Poaceae</taxon>
        <taxon>PACMAD clade</taxon>
        <taxon>Arundinoideae</taxon>
        <taxon>Arundineae</taxon>
        <taxon>Arundo</taxon>
    </lineage>
</organism>
<reference evidence="1" key="2">
    <citation type="journal article" date="2015" name="Data Brief">
        <title>Shoot transcriptome of the giant reed, Arundo donax.</title>
        <authorList>
            <person name="Barrero R.A."/>
            <person name="Guerrero F.D."/>
            <person name="Moolhuijzen P."/>
            <person name="Goolsby J.A."/>
            <person name="Tidwell J."/>
            <person name="Bellgard S.E."/>
            <person name="Bellgard M.I."/>
        </authorList>
    </citation>
    <scope>NUCLEOTIDE SEQUENCE</scope>
    <source>
        <tissue evidence="1">Shoot tissue taken approximately 20 cm above the soil surface</tissue>
    </source>
</reference>
<accession>A0A0A9BLX5</accession>
<sequence>METLINPSLLRTYTCLSMQASPKLDSCLKQNTQIKLVLYLHSLFVELSDG</sequence>
<reference evidence="1" key="1">
    <citation type="submission" date="2014-09" db="EMBL/GenBank/DDBJ databases">
        <authorList>
            <person name="Magalhaes I.L.F."/>
            <person name="Oliveira U."/>
            <person name="Santos F.R."/>
            <person name="Vidigal T.H.D.A."/>
            <person name="Brescovit A.D."/>
            <person name="Santos A.J."/>
        </authorList>
    </citation>
    <scope>NUCLEOTIDE SEQUENCE</scope>
    <source>
        <tissue evidence="1">Shoot tissue taken approximately 20 cm above the soil surface</tissue>
    </source>
</reference>
<name>A0A0A9BLX5_ARUDO</name>
<proteinExistence type="predicted"/>
<protein>
    <submittedName>
        <fullName evidence="1">Uncharacterized protein</fullName>
    </submittedName>
</protein>
<dbReference type="EMBL" id="GBRH01235675">
    <property type="protein sequence ID" value="JAD62220.1"/>
    <property type="molecule type" value="Transcribed_RNA"/>
</dbReference>
<dbReference type="AlphaFoldDB" id="A0A0A9BLX5"/>